<reference evidence="8 10" key="1">
    <citation type="submission" date="2018-05" db="EMBL/GenBank/DDBJ databases">
        <authorList>
            <consortium name="PulseNet: The National Subtyping Network for Foodborne Disease Surveillance"/>
            <person name="Tarr C.L."/>
            <person name="Trees E."/>
            <person name="Katz L.S."/>
            <person name="Carleton-Romer H.A."/>
            <person name="Stroika S."/>
            <person name="Kucerova Z."/>
            <person name="Roache K.F."/>
            <person name="Sabol A.L."/>
            <person name="Besser J."/>
            <person name="Gerner-Smidt P."/>
        </authorList>
    </citation>
    <scope>NUCLEOTIDE SEQUENCE</scope>
    <source>
        <strain evidence="8">2014D-0197</strain>
        <strain evidence="7 10">2016D-0221</strain>
        <strain evidence="9">D4313</strain>
    </source>
</reference>
<evidence type="ECO:0000313" key="10">
    <source>
        <dbReference type="Proteomes" id="UP000557842"/>
    </source>
</evidence>
<dbReference type="GO" id="GO:0033573">
    <property type="term" value="C:high-affinity iron permease complex"/>
    <property type="evidence" value="ECO:0007669"/>
    <property type="project" value="InterPro"/>
</dbReference>
<evidence type="ECO:0000256" key="2">
    <source>
        <dbReference type="ARBA" id="ARBA00008333"/>
    </source>
</evidence>
<dbReference type="RefSeq" id="WP_002848866.1">
    <property type="nucleotide sequence ID" value="NZ_AABUZP020000044.1"/>
</dbReference>
<proteinExistence type="inferred from homology"/>
<feature type="transmembrane region" description="Helical" evidence="6">
    <location>
        <begin position="555"/>
        <end position="576"/>
    </location>
</feature>
<keyword evidence="3 6" id="KW-0812">Transmembrane</keyword>
<name>A0A5L4KCC9_CAMFE</name>
<evidence type="ECO:0000256" key="4">
    <source>
        <dbReference type="ARBA" id="ARBA00022989"/>
    </source>
</evidence>
<evidence type="ECO:0000256" key="5">
    <source>
        <dbReference type="ARBA" id="ARBA00023136"/>
    </source>
</evidence>
<dbReference type="PANTHER" id="PTHR31632">
    <property type="entry name" value="IRON TRANSPORTER FTH1"/>
    <property type="match status" value="1"/>
</dbReference>
<dbReference type="Proteomes" id="UP000557842">
    <property type="component" value="Unassembled WGS sequence"/>
</dbReference>
<keyword evidence="4 6" id="KW-1133">Transmembrane helix</keyword>
<evidence type="ECO:0000313" key="8">
    <source>
        <dbReference type="EMBL" id="EAK0453191.1"/>
    </source>
</evidence>
<gene>
    <name evidence="8" type="ORF">AAH17_05900</name>
    <name evidence="9" type="ORF">AAH24_06880</name>
    <name evidence="7" type="ORF">BVH53_05160</name>
</gene>
<evidence type="ECO:0000256" key="1">
    <source>
        <dbReference type="ARBA" id="ARBA00004141"/>
    </source>
</evidence>
<dbReference type="EMBL" id="AACCXM010000005">
    <property type="protein sequence ID" value="EAK0469079.1"/>
    <property type="molecule type" value="Genomic_DNA"/>
</dbReference>
<comment type="similarity">
    <text evidence="2">Belongs to the oxidase-dependent Fe transporter (OFeT) (TC 9.A.10.1) family.</text>
</comment>
<feature type="transmembrane region" description="Helical" evidence="6">
    <location>
        <begin position="521"/>
        <end position="543"/>
    </location>
</feature>
<protein>
    <submittedName>
        <fullName evidence="8">FTR1 family iron permease</fullName>
    </submittedName>
</protein>
<comment type="subcellular location">
    <subcellularLocation>
        <location evidence="1">Membrane</location>
        <topology evidence="1">Multi-pass membrane protein</topology>
    </subcellularLocation>
</comment>
<keyword evidence="5 6" id="KW-0472">Membrane</keyword>
<sequence length="637" mass="70785">MKIILKILFILLIPFTVLFANYEKEAKSIEEIFTQVIELYKNGKDTEARELTQTAYFGHFENLEGGIRINLGQKKAYSMEKQFGDIRKAIKAGQDVAKIEAMIANLNTEIKEVLPTISSGVKLQAQKSDDGGLAAAGMSSSVLESNPWGSVYENIKSSLDDAILAYDKKDGEALKNAMNKAKFNYYRNMELEIAVRRYATQRLDQMIQQIMGNVISENVNMQKNAFEQSIKDIDELISSAINKLPEESYVLAPKIEVEEKKVVDFTPTVQNIKDKMQNVLSLYKSGSIKEAISEAGDIYFDEYEASGMESKIGAIDITLKTATEASFSKIVSLMKSGVSSDKVSAEQYNLFSLLETSLEKSSTDLSGWALFIYALSIILREGFEALIIISAVVAYLIKTGNSKHLNIVYSSMIVAILLSFATAWAVNLIFGSNMAAQSREIIEGVVMLIAVGLLFYVGFWLLSNAGAKKWNHYIQGHITSSLTSGDSKALWWTLFLAVYREGAETVLFYQALIFDARSNGALGMVGLGFVAGIVILFILYFIIKAFSLKIAIKPFFIATSAIIFYMSIVFVGKGVMELVEGKLFVPNVIESIPTITWLGIYPYYESLIPQFLMILALIIGVYIIKQKQINLNKGEQV</sequence>
<evidence type="ECO:0000313" key="9">
    <source>
        <dbReference type="EMBL" id="EAK0469079.1"/>
    </source>
</evidence>
<evidence type="ECO:0000256" key="3">
    <source>
        <dbReference type="ARBA" id="ARBA00022692"/>
    </source>
</evidence>
<dbReference type="GO" id="GO:0015093">
    <property type="term" value="F:ferrous iron transmembrane transporter activity"/>
    <property type="evidence" value="ECO:0007669"/>
    <property type="project" value="TreeGrafter"/>
</dbReference>
<dbReference type="InterPro" id="IPR004923">
    <property type="entry name" value="FTR1/Fip1/EfeU"/>
</dbReference>
<organism evidence="8">
    <name type="scientific">Campylobacter fetus</name>
    <dbReference type="NCBI Taxonomy" id="196"/>
    <lineage>
        <taxon>Bacteria</taxon>
        <taxon>Pseudomonadati</taxon>
        <taxon>Campylobacterota</taxon>
        <taxon>Epsilonproteobacteria</taxon>
        <taxon>Campylobacterales</taxon>
        <taxon>Campylobacteraceae</taxon>
        <taxon>Campylobacter</taxon>
    </lineage>
</organism>
<evidence type="ECO:0000313" key="7">
    <source>
        <dbReference type="EMBL" id="EAI5408087.1"/>
    </source>
</evidence>
<accession>A0A5L4KCC9</accession>
<dbReference type="OMA" id="NAGAKKW"/>
<feature type="transmembrane region" description="Helical" evidence="6">
    <location>
        <begin position="441"/>
        <end position="462"/>
    </location>
</feature>
<dbReference type="EMBL" id="AACCXK010000008">
    <property type="protein sequence ID" value="EAK0453191.1"/>
    <property type="molecule type" value="Genomic_DNA"/>
</dbReference>
<comment type="caution">
    <text evidence="8">The sequence shown here is derived from an EMBL/GenBank/DDBJ whole genome shotgun (WGS) entry which is preliminary data.</text>
</comment>
<feature type="transmembrane region" description="Helical" evidence="6">
    <location>
        <begin position="489"/>
        <end position="509"/>
    </location>
</feature>
<dbReference type="PANTHER" id="PTHR31632:SF2">
    <property type="entry name" value="PLASMA MEMBRANE IRON PERMEASE"/>
    <property type="match status" value="1"/>
</dbReference>
<dbReference type="AlphaFoldDB" id="A0A5L4KCC9"/>
<dbReference type="Pfam" id="PF03239">
    <property type="entry name" value="FTR1"/>
    <property type="match status" value="1"/>
</dbReference>
<feature type="transmembrane region" description="Helical" evidence="6">
    <location>
        <begin position="607"/>
        <end position="624"/>
    </location>
</feature>
<dbReference type="EMBL" id="AABQDW010000007">
    <property type="protein sequence ID" value="EAI5408087.1"/>
    <property type="molecule type" value="Genomic_DNA"/>
</dbReference>
<feature type="transmembrane region" description="Helical" evidence="6">
    <location>
        <begin position="407"/>
        <end position="429"/>
    </location>
</feature>
<feature type="transmembrane region" description="Helical" evidence="6">
    <location>
        <begin position="368"/>
        <end position="395"/>
    </location>
</feature>
<evidence type="ECO:0000256" key="6">
    <source>
        <dbReference type="SAM" id="Phobius"/>
    </source>
</evidence>
<dbReference type="GeneID" id="61064368"/>